<accession>A0ABS3E4R8</accession>
<dbReference type="EMBL" id="JAEKJR010000001">
    <property type="protein sequence ID" value="MBN8430293.1"/>
    <property type="molecule type" value="Genomic_DNA"/>
</dbReference>
<proteinExistence type="predicted"/>
<dbReference type="Proteomes" id="UP000664293">
    <property type="component" value="Unassembled WGS sequence"/>
</dbReference>
<reference evidence="1 2" key="1">
    <citation type="submission" date="2020-12" db="EMBL/GenBank/DDBJ databases">
        <title>Oil enriched cultivation method for isolating marine PHA-producing bacteria.</title>
        <authorList>
            <person name="Zheng W."/>
            <person name="Yu S."/>
            <person name="Huang Y."/>
        </authorList>
    </citation>
    <scope>NUCLEOTIDE SEQUENCE [LARGE SCALE GENOMIC DNA]</scope>
    <source>
        <strain evidence="1 2">SN0-2</strain>
    </source>
</reference>
<keyword evidence="2" id="KW-1185">Reference proteome</keyword>
<sequence>MPYADLTILALFVFAYCAVSGRAERTAINGALVFTLSGLTFGAGVIAHGVTANAFSACPGRDESGAG</sequence>
<dbReference type="RefSeq" id="WP_206999913.1">
    <property type="nucleotide sequence ID" value="NZ_JAEKJR010000001.1"/>
</dbReference>
<protein>
    <submittedName>
        <fullName evidence="1">Uncharacterized protein</fullName>
    </submittedName>
</protein>
<comment type="caution">
    <text evidence="1">The sequence shown here is derived from an EMBL/GenBank/DDBJ whole genome shotgun (WGS) entry which is preliminary data.</text>
</comment>
<name>A0ABS3E4R8_9GAMM</name>
<gene>
    <name evidence="1" type="ORF">JF535_05425</name>
</gene>
<organism evidence="1 2">
    <name type="scientific">Microbulbifer salipaludis</name>
    <dbReference type="NCBI Taxonomy" id="187980"/>
    <lineage>
        <taxon>Bacteria</taxon>
        <taxon>Pseudomonadati</taxon>
        <taxon>Pseudomonadota</taxon>
        <taxon>Gammaproteobacteria</taxon>
        <taxon>Cellvibrionales</taxon>
        <taxon>Microbulbiferaceae</taxon>
        <taxon>Microbulbifer</taxon>
    </lineage>
</organism>
<evidence type="ECO:0000313" key="1">
    <source>
        <dbReference type="EMBL" id="MBN8430293.1"/>
    </source>
</evidence>
<evidence type="ECO:0000313" key="2">
    <source>
        <dbReference type="Proteomes" id="UP000664293"/>
    </source>
</evidence>